<protein>
    <recommendedName>
        <fullName evidence="1">GST N-terminal domain-containing protein</fullName>
    </recommendedName>
</protein>
<dbReference type="SUPFAM" id="SSF52833">
    <property type="entry name" value="Thioredoxin-like"/>
    <property type="match status" value="1"/>
</dbReference>
<dbReference type="AlphaFoldDB" id="G0SH75"/>
<evidence type="ECO:0000313" key="3">
    <source>
        <dbReference type="Proteomes" id="UP000008066"/>
    </source>
</evidence>
<proteinExistence type="predicted"/>
<accession>G0SH75</accession>
<dbReference type="GeneID" id="18260937"/>
<evidence type="ECO:0000259" key="1">
    <source>
        <dbReference type="PROSITE" id="PS50404"/>
    </source>
</evidence>
<evidence type="ECO:0000313" key="2">
    <source>
        <dbReference type="EMBL" id="EGS17564.1"/>
    </source>
</evidence>
<sequence length="278" mass="31051">MSANPPVPISFYDIIMRPPVEENACSPNPWKTRYALNFKRLSYTTTWVHLPDIANVRKGLGVPACRKFADGTDFYTLPIIVDPSTGAKVGDSLEIAIYLQKTYPDAGEGDLFPEQKLDFTVGQEFSILIPLTAIPEGCPYPEYARFNAHVDAAFTAHVGLGVAGLPFHPDSEEASRAEFVRRAGVQKFEDFIVEGEARTKLKESFRTTLKGLADLFQRDTSGPFLMGKRISYADIIVGAWLKMLSITLSKDEWEELRGWHSGVFAQLHDSLQKYAEVK</sequence>
<dbReference type="Gene3D" id="1.20.1050.10">
    <property type="match status" value="1"/>
</dbReference>
<dbReference type="PROSITE" id="PS50404">
    <property type="entry name" value="GST_NTER"/>
    <property type="match status" value="1"/>
</dbReference>
<keyword evidence="3" id="KW-1185">Reference proteome</keyword>
<dbReference type="SUPFAM" id="SSF47616">
    <property type="entry name" value="GST C-terminal domain-like"/>
    <property type="match status" value="1"/>
</dbReference>
<gene>
    <name evidence="2" type="ORF">CTHT_0068990</name>
</gene>
<dbReference type="CDD" id="cd03038">
    <property type="entry name" value="GST_N_etherase_LigE"/>
    <property type="match status" value="1"/>
</dbReference>
<dbReference type="HOGENOM" id="CLU_011226_4_1_1"/>
<dbReference type="Proteomes" id="UP000008066">
    <property type="component" value="Unassembled WGS sequence"/>
</dbReference>
<dbReference type="InterPro" id="IPR036282">
    <property type="entry name" value="Glutathione-S-Trfase_C_sf"/>
</dbReference>
<feature type="domain" description="GST N-terminal" evidence="1">
    <location>
        <begin position="16"/>
        <end position="107"/>
    </location>
</feature>
<dbReference type="STRING" id="759272.G0SH75"/>
<dbReference type="Gene3D" id="3.40.30.10">
    <property type="entry name" value="Glutaredoxin"/>
    <property type="match status" value="1"/>
</dbReference>
<dbReference type="OrthoDB" id="4951845at2759"/>
<dbReference type="EMBL" id="GL988047">
    <property type="protein sequence ID" value="EGS17564.1"/>
    <property type="molecule type" value="Genomic_DNA"/>
</dbReference>
<dbReference type="Pfam" id="PF22041">
    <property type="entry name" value="GST_C_7"/>
    <property type="match status" value="1"/>
</dbReference>
<name>G0SH75_CHATD</name>
<dbReference type="InterPro" id="IPR036249">
    <property type="entry name" value="Thioredoxin-like_sf"/>
</dbReference>
<dbReference type="Pfam" id="PF13409">
    <property type="entry name" value="GST_N_2"/>
    <property type="match status" value="1"/>
</dbReference>
<dbReference type="InterPro" id="IPR004045">
    <property type="entry name" value="Glutathione_S-Trfase_N"/>
</dbReference>
<dbReference type="eggNOG" id="ENOG502QQN3">
    <property type="taxonomic scope" value="Eukaryota"/>
</dbReference>
<reference evidence="2 3" key="1">
    <citation type="journal article" date="2011" name="Cell">
        <title>Insight into structure and assembly of the nuclear pore complex by utilizing the genome of a eukaryotic thermophile.</title>
        <authorList>
            <person name="Amlacher S."/>
            <person name="Sarges P."/>
            <person name="Flemming D."/>
            <person name="van Noort V."/>
            <person name="Kunze R."/>
            <person name="Devos D.P."/>
            <person name="Arumugam M."/>
            <person name="Bork P."/>
            <person name="Hurt E."/>
        </authorList>
    </citation>
    <scope>NUCLEOTIDE SEQUENCE [LARGE SCALE GENOMIC DNA]</scope>
    <source>
        <strain evidence="3">DSM 1495 / CBS 144.50 / IMI 039719</strain>
    </source>
</reference>
<dbReference type="KEGG" id="cthr:CTHT_0068990"/>
<dbReference type="OMA" id="RAGVSCW"/>
<dbReference type="InterPro" id="IPR054416">
    <property type="entry name" value="GST_UstS-like_C"/>
</dbReference>
<organism evidence="3">
    <name type="scientific">Chaetomium thermophilum (strain DSM 1495 / CBS 144.50 / IMI 039719)</name>
    <name type="common">Thermochaetoides thermophila</name>
    <dbReference type="NCBI Taxonomy" id="759272"/>
    <lineage>
        <taxon>Eukaryota</taxon>
        <taxon>Fungi</taxon>
        <taxon>Dikarya</taxon>
        <taxon>Ascomycota</taxon>
        <taxon>Pezizomycotina</taxon>
        <taxon>Sordariomycetes</taxon>
        <taxon>Sordariomycetidae</taxon>
        <taxon>Sordariales</taxon>
        <taxon>Chaetomiaceae</taxon>
        <taxon>Thermochaetoides</taxon>
    </lineage>
</organism>
<dbReference type="RefSeq" id="XP_006697182.1">
    <property type="nucleotide sequence ID" value="XM_006697119.1"/>
</dbReference>